<name>A0A9N9P3H4_9GLOM</name>
<reference evidence="1" key="1">
    <citation type="submission" date="2021-06" db="EMBL/GenBank/DDBJ databases">
        <authorList>
            <person name="Kallberg Y."/>
            <person name="Tangrot J."/>
            <person name="Rosling A."/>
        </authorList>
    </citation>
    <scope>NUCLEOTIDE SEQUENCE</scope>
    <source>
        <strain evidence="1">MA453B</strain>
    </source>
</reference>
<gene>
    <name evidence="1" type="ORF">DERYTH_LOCUS20840</name>
</gene>
<accession>A0A9N9P3H4</accession>
<feature type="non-terminal residue" evidence="1">
    <location>
        <position position="75"/>
    </location>
</feature>
<sequence>MRGHLSSSLKRKPVQNGSSLPQCNWAHTHVLKEDAYGYYNRLEFNYCIDSAVRSTAHFPDGSVYKKKSELFPVPW</sequence>
<evidence type="ECO:0000313" key="1">
    <source>
        <dbReference type="EMBL" id="CAG8788135.1"/>
    </source>
</evidence>
<organism evidence="1 2">
    <name type="scientific">Dentiscutata erythropus</name>
    <dbReference type="NCBI Taxonomy" id="1348616"/>
    <lineage>
        <taxon>Eukaryota</taxon>
        <taxon>Fungi</taxon>
        <taxon>Fungi incertae sedis</taxon>
        <taxon>Mucoromycota</taxon>
        <taxon>Glomeromycotina</taxon>
        <taxon>Glomeromycetes</taxon>
        <taxon>Diversisporales</taxon>
        <taxon>Gigasporaceae</taxon>
        <taxon>Dentiscutata</taxon>
    </lineage>
</organism>
<protein>
    <submittedName>
        <fullName evidence="1">24689_t:CDS:1</fullName>
    </submittedName>
</protein>
<dbReference type="AlphaFoldDB" id="A0A9N9P3H4"/>
<proteinExistence type="predicted"/>
<dbReference type="OrthoDB" id="10555220at2759"/>
<comment type="caution">
    <text evidence="1">The sequence shown here is derived from an EMBL/GenBank/DDBJ whole genome shotgun (WGS) entry which is preliminary data.</text>
</comment>
<dbReference type="Proteomes" id="UP000789405">
    <property type="component" value="Unassembled WGS sequence"/>
</dbReference>
<evidence type="ECO:0000313" key="2">
    <source>
        <dbReference type="Proteomes" id="UP000789405"/>
    </source>
</evidence>
<dbReference type="EMBL" id="CAJVPY010025368">
    <property type="protein sequence ID" value="CAG8788135.1"/>
    <property type="molecule type" value="Genomic_DNA"/>
</dbReference>
<keyword evidence="2" id="KW-1185">Reference proteome</keyword>